<evidence type="ECO:0000313" key="2">
    <source>
        <dbReference type="Proteomes" id="UP000501690"/>
    </source>
</evidence>
<reference evidence="1 2" key="1">
    <citation type="submission" date="2019-04" db="EMBL/GenBank/DDBJ databases">
        <title>An improved genome assembly and genetic linkage map for asparagus bean, Vigna unguiculata ssp. sesquipedialis.</title>
        <authorList>
            <person name="Xia Q."/>
            <person name="Zhang R."/>
            <person name="Dong Y."/>
        </authorList>
    </citation>
    <scope>NUCLEOTIDE SEQUENCE [LARGE SCALE GENOMIC DNA]</scope>
    <source>
        <tissue evidence="1">Leaf</tissue>
    </source>
</reference>
<name>A0A4D6NC93_VIGUN</name>
<proteinExistence type="predicted"/>
<evidence type="ECO:0000313" key="1">
    <source>
        <dbReference type="EMBL" id="QCE11336.1"/>
    </source>
</evidence>
<protein>
    <submittedName>
        <fullName evidence="1">Uncharacterized protein</fullName>
    </submittedName>
</protein>
<dbReference type="AlphaFoldDB" id="A0A4D6NC93"/>
<dbReference type="Proteomes" id="UP000501690">
    <property type="component" value="Linkage Group LG10"/>
</dbReference>
<gene>
    <name evidence="1" type="ORF">DEO72_LG10g2569</name>
</gene>
<accession>A0A4D6NC93</accession>
<organism evidence="1 2">
    <name type="scientific">Vigna unguiculata</name>
    <name type="common">Cowpea</name>
    <dbReference type="NCBI Taxonomy" id="3917"/>
    <lineage>
        <taxon>Eukaryota</taxon>
        <taxon>Viridiplantae</taxon>
        <taxon>Streptophyta</taxon>
        <taxon>Embryophyta</taxon>
        <taxon>Tracheophyta</taxon>
        <taxon>Spermatophyta</taxon>
        <taxon>Magnoliopsida</taxon>
        <taxon>eudicotyledons</taxon>
        <taxon>Gunneridae</taxon>
        <taxon>Pentapetalae</taxon>
        <taxon>rosids</taxon>
        <taxon>fabids</taxon>
        <taxon>Fabales</taxon>
        <taxon>Fabaceae</taxon>
        <taxon>Papilionoideae</taxon>
        <taxon>50 kb inversion clade</taxon>
        <taxon>NPAAA clade</taxon>
        <taxon>indigoferoid/millettioid clade</taxon>
        <taxon>Phaseoleae</taxon>
        <taxon>Vigna</taxon>
    </lineage>
</organism>
<keyword evidence="2" id="KW-1185">Reference proteome</keyword>
<sequence>MGLSRAWRLAAGRFRQVVCAGKSLYRMALGGRVCSAGRQTLKQWVCLERGAWRREGSARRSVQVSPGGAEAASGDNVVVNSLHVLFYGMKLYLDQEMLYHERVHRVGLREGMFVEQDYERGG</sequence>
<dbReference type="EMBL" id="CP039354">
    <property type="protein sequence ID" value="QCE11336.1"/>
    <property type="molecule type" value="Genomic_DNA"/>
</dbReference>